<organism evidence="4 5">
    <name type="scientific">Arachis duranensis</name>
    <name type="common">Wild peanut</name>
    <dbReference type="NCBI Taxonomy" id="130453"/>
    <lineage>
        <taxon>Eukaryota</taxon>
        <taxon>Viridiplantae</taxon>
        <taxon>Streptophyta</taxon>
        <taxon>Embryophyta</taxon>
        <taxon>Tracheophyta</taxon>
        <taxon>Spermatophyta</taxon>
        <taxon>Magnoliopsida</taxon>
        <taxon>eudicotyledons</taxon>
        <taxon>Gunneridae</taxon>
        <taxon>Pentapetalae</taxon>
        <taxon>rosids</taxon>
        <taxon>fabids</taxon>
        <taxon>Fabales</taxon>
        <taxon>Fabaceae</taxon>
        <taxon>Papilionoideae</taxon>
        <taxon>50 kb inversion clade</taxon>
        <taxon>dalbergioids sensu lato</taxon>
        <taxon>Dalbergieae</taxon>
        <taxon>Pterocarpus clade</taxon>
        <taxon>Arachis</taxon>
    </lineage>
</organism>
<dbReference type="AlphaFoldDB" id="A0A6P4D462"/>
<dbReference type="FunFam" id="3.30.420.10:FF:000054">
    <property type="entry name" value="Werner Syndrome-like exonuclease"/>
    <property type="match status" value="1"/>
</dbReference>
<gene>
    <name evidence="5" type="primary">LOC107484617</name>
</gene>
<dbReference type="GO" id="GO:0008408">
    <property type="term" value="F:3'-5' exonuclease activity"/>
    <property type="evidence" value="ECO:0007669"/>
    <property type="project" value="InterPro"/>
</dbReference>
<sequence length="224" mass="25527">MTIHIRNYDMPWDTHMYEVIFHGNFIETCRTSNPSIVDDWVQFMSSHFGFSSNQNRLIGLDVEWKPNTQRNAPRNPVATLQLCQGENCLVYQTLHAPYIPQSLLDFLKSRNNTFVGAGIDADAQKLLEDYHLHVTNCTDLRVLAEHVLGGRELRNAGLKTLAAGVMGVELEKPSYITRSSYWDVERLNPQQVQYACLDAFVSYEVGKRLFVASGNTSNRKDRSL</sequence>
<dbReference type="Pfam" id="PF01612">
    <property type="entry name" value="DNA_pol_A_exo1"/>
    <property type="match status" value="1"/>
</dbReference>
<evidence type="ECO:0000313" key="4">
    <source>
        <dbReference type="Proteomes" id="UP000515211"/>
    </source>
</evidence>
<dbReference type="CDD" id="cd06141">
    <property type="entry name" value="WRN_exo"/>
    <property type="match status" value="1"/>
</dbReference>
<dbReference type="Gene3D" id="3.30.420.10">
    <property type="entry name" value="Ribonuclease H-like superfamily/Ribonuclease H"/>
    <property type="match status" value="1"/>
</dbReference>
<dbReference type="PANTHER" id="PTHR13620:SF105">
    <property type="entry name" value="OS01G0737700 PROTEIN"/>
    <property type="match status" value="1"/>
</dbReference>
<dbReference type="InterPro" id="IPR051132">
    <property type="entry name" value="3-5_Exonuclease_domain"/>
</dbReference>
<dbReference type="GO" id="GO:0005737">
    <property type="term" value="C:cytoplasm"/>
    <property type="evidence" value="ECO:0007669"/>
    <property type="project" value="TreeGrafter"/>
</dbReference>
<dbReference type="RefSeq" id="XP_015960651.1">
    <property type="nucleotide sequence ID" value="XM_016105165.3"/>
</dbReference>
<evidence type="ECO:0000259" key="3">
    <source>
        <dbReference type="SMART" id="SM00474"/>
    </source>
</evidence>
<dbReference type="GeneID" id="107484617"/>
<reference evidence="5" key="2">
    <citation type="submission" date="2025-08" db="UniProtKB">
        <authorList>
            <consortium name="RefSeq"/>
        </authorList>
    </citation>
    <scope>IDENTIFICATION</scope>
    <source>
        <tissue evidence="5">Whole plant</tissue>
    </source>
</reference>
<dbReference type="SMART" id="SM00474">
    <property type="entry name" value="35EXOc"/>
    <property type="match status" value="1"/>
</dbReference>
<proteinExistence type="predicted"/>
<dbReference type="Proteomes" id="UP000515211">
    <property type="component" value="Chromosome 4"/>
</dbReference>
<dbReference type="InterPro" id="IPR002562">
    <property type="entry name" value="3'-5'_exonuclease_dom"/>
</dbReference>
<dbReference type="InterPro" id="IPR012337">
    <property type="entry name" value="RNaseH-like_sf"/>
</dbReference>
<evidence type="ECO:0000256" key="1">
    <source>
        <dbReference type="ARBA" id="ARBA00022722"/>
    </source>
</evidence>
<keyword evidence="4" id="KW-1185">Reference proteome</keyword>
<dbReference type="KEGG" id="adu:107484617"/>
<dbReference type="PANTHER" id="PTHR13620">
    <property type="entry name" value="3-5 EXONUCLEASE"/>
    <property type="match status" value="1"/>
</dbReference>
<protein>
    <submittedName>
        <fullName evidence="5">3'-5' exonuclease-like</fullName>
    </submittedName>
</protein>
<dbReference type="OrthoDB" id="1920326at2759"/>
<name>A0A6P4D462_ARADU</name>
<dbReference type="GO" id="GO:0005634">
    <property type="term" value="C:nucleus"/>
    <property type="evidence" value="ECO:0007669"/>
    <property type="project" value="TreeGrafter"/>
</dbReference>
<keyword evidence="2" id="KW-0378">Hydrolase</keyword>
<feature type="domain" description="3'-5' exonuclease" evidence="3">
    <location>
        <begin position="26"/>
        <end position="214"/>
    </location>
</feature>
<accession>A0A6P4D462</accession>
<dbReference type="SUPFAM" id="SSF53098">
    <property type="entry name" value="Ribonuclease H-like"/>
    <property type="match status" value="1"/>
</dbReference>
<reference evidence="4" key="1">
    <citation type="journal article" date="2016" name="Nat. Genet.">
        <title>The genome sequences of Arachis duranensis and Arachis ipaensis, the diploid ancestors of cultivated peanut.</title>
        <authorList>
            <person name="Bertioli D.J."/>
            <person name="Cannon S.B."/>
            <person name="Froenicke L."/>
            <person name="Huang G."/>
            <person name="Farmer A.D."/>
            <person name="Cannon E.K."/>
            <person name="Liu X."/>
            <person name="Gao D."/>
            <person name="Clevenger J."/>
            <person name="Dash S."/>
            <person name="Ren L."/>
            <person name="Moretzsohn M.C."/>
            <person name="Shirasawa K."/>
            <person name="Huang W."/>
            <person name="Vidigal B."/>
            <person name="Abernathy B."/>
            <person name="Chu Y."/>
            <person name="Niederhuth C.E."/>
            <person name="Umale P."/>
            <person name="Araujo A.C."/>
            <person name="Kozik A."/>
            <person name="Kim K.D."/>
            <person name="Burow M.D."/>
            <person name="Varshney R.K."/>
            <person name="Wang X."/>
            <person name="Zhang X."/>
            <person name="Barkley N."/>
            <person name="Guimaraes P.M."/>
            <person name="Isobe S."/>
            <person name="Guo B."/>
            <person name="Liao B."/>
            <person name="Stalker H.T."/>
            <person name="Schmitz R.J."/>
            <person name="Scheffler B.E."/>
            <person name="Leal-Bertioli S.C."/>
            <person name="Xun X."/>
            <person name="Jackson S.A."/>
            <person name="Michelmore R."/>
            <person name="Ozias-Akins P."/>
        </authorList>
    </citation>
    <scope>NUCLEOTIDE SEQUENCE [LARGE SCALE GENOMIC DNA]</scope>
    <source>
        <strain evidence="4">cv. V14167</strain>
    </source>
</reference>
<evidence type="ECO:0000256" key="2">
    <source>
        <dbReference type="ARBA" id="ARBA00022801"/>
    </source>
</evidence>
<dbReference type="GO" id="GO:0006139">
    <property type="term" value="P:nucleobase-containing compound metabolic process"/>
    <property type="evidence" value="ECO:0007669"/>
    <property type="project" value="InterPro"/>
</dbReference>
<dbReference type="GO" id="GO:0003676">
    <property type="term" value="F:nucleic acid binding"/>
    <property type="evidence" value="ECO:0007669"/>
    <property type="project" value="InterPro"/>
</dbReference>
<evidence type="ECO:0000313" key="5">
    <source>
        <dbReference type="RefSeq" id="XP_015960651.1"/>
    </source>
</evidence>
<keyword evidence="1" id="KW-0540">Nuclease</keyword>
<dbReference type="InterPro" id="IPR036397">
    <property type="entry name" value="RNaseH_sf"/>
</dbReference>